<reference evidence="2 3" key="1">
    <citation type="journal article" date="2016" name="Nat. Commun.">
        <title>Thousands of microbial genomes shed light on interconnected biogeochemical processes in an aquifer system.</title>
        <authorList>
            <person name="Anantharaman K."/>
            <person name="Brown C.T."/>
            <person name="Hug L.A."/>
            <person name="Sharon I."/>
            <person name="Castelle C.J."/>
            <person name="Probst A.J."/>
            <person name="Thomas B.C."/>
            <person name="Singh A."/>
            <person name="Wilkins M.J."/>
            <person name="Karaoz U."/>
            <person name="Brodie E.L."/>
            <person name="Williams K.H."/>
            <person name="Hubbard S.S."/>
            <person name="Banfield J.F."/>
        </authorList>
    </citation>
    <scope>NUCLEOTIDE SEQUENCE [LARGE SCALE GENOMIC DNA]</scope>
</reference>
<protein>
    <recommendedName>
        <fullName evidence="1">FecR protein domain-containing protein</fullName>
    </recommendedName>
</protein>
<sequence>MRKNILAIAFILCVFGLLVMNRVDVGPQVEARVSRSRTYLTYKTYAENHVFRRGETVRTGKGEFVELLIGESVRVNLDELTNLKLESLSKQNVRIGFGHGRILVNVNNGGNLEVDTPTAEHRVTGRASFIGYDFKHQTSVIPLFLESTGSIQTTIPLLNQTFEVTGPITITDVNPPVVVETKFNEKTDPRKEFYLWAEGK</sequence>
<feature type="domain" description="FecR protein" evidence="1">
    <location>
        <begin position="56"/>
        <end position="137"/>
    </location>
</feature>
<evidence type="ECO:0000313" key="2">
    <source>
        <dbReference type="EMBL" id="OGL87965.1"/>
    </source>
</evidence>
<evidence type="ECO:0000259" key="1">
    <source>
        <dbReference type="Pfam" id="PF04773"/>
    </source>
</evidence>
<proteinExistence type="predicted"/>
<accession>A0A1F7VBX4</accession>
<gene>
    <name evidence="2" type="ORF">A3I41_02550</name>
</gene>
<organism evidence="2 3">
    <name type="scientific">Candidatus Uhrbacteria bacterium RIFCSPLOWO2_02_FULL_48_18</name>
    <dbReference type="NCBI Taxonomy" id="1802408"/>
    <lineage>
        <taxon>Bacteria</taxon>
        <taxon>Candidatus Uhriibacteriota</taxon>
    </lineage>
</organism>
<dbReference type="InterPro" id="IPR006860">
    <property type="entry name" value="FecR"/>
</dbReference>
<dbReference type="EMBL" id="MGEQ01000002">
    <property type="protein sequence ID" value="OGL87965.1"/>
    <property type="molecule type" value="Genomic_DNA"/>
</dbReference>
<dbReference type="Pfam" id="PF04773">
    <property type="entry name" value="FecR"/>
    <property type="match status" value="1"/>
</dbReference>
<name>A0A1F7VBX4_9BACT</name>
<evidence type="ECO:0000313" key="3">
    <source>
        <dbReference type="Proteomes" id="UP000176593"/>
    </source>
</evidence>
<comment type="caution">
    <text evidence="2">The sequence shown here is derived from an EMBL/GenBank/DDBJ whole genome shotgun (WGS) entry which is preliminary data.</text>
</comment>
<dbReference type="Proteomes" id="UP000176593">
    <property type="component" value="Unassembled WGS sequence"/>
</dbReference>
<dbReference type="AlphaFoldDB" id="A0A1F7VBX4"/>